<sequence length="159" mass="17811">MDCLYEKLEGPDADKHVFRLARARHRATMDIAEVRCVKDGDGTTLFNPSSVRERWNTVTQQLLEEPPFSLLYAEDIALLADTRNQLQRKVQMGQDTLAKASLKPNVKKTEFLSTGRDVEPITDVNGVAILQVNKFRYLGNILSEDGSVDMAVQETITSA</sequence>
<accession>A0A0D6LT65</accession>
<feature type="domain" description="Reverse transcriptase" evidence="1">
    <location>
        <begin position="68"/>
        <end position="140"/>
    </location>
</feature>
<dbReference type="Proteomes" id="UP000054495">
    <property type="component" value="Unassembled WGS sequence"/>
</dbReference>
<name>A0A0D6LT65_9BILA</name>
<proteinExistence type="predicted"/>
<dbReference type="AlphaFoldDB" id="A0A0D6LT65"/>
<dbReference type="InterPro" id="IPR000477">
    <property type="entry name" value="RT_dom"/>
</dbReference>
<evidence type="ECO:0000259" key="1">
    <source>
        <dbReference type="Pfam" id="PF00078"/>
    </source>
</evidence>
<reference evidence="2 3" key="1">
    <citation type="submission" date="2013-05" db="EMBL/GenBank/DDBJ databases">
        <title>Draft genome of the parasitic nematode Anyclostoma ceylanicum.</title>
        <authorList>
            <person name="Mitreva M."/>
        </authorList>
    </citation>
    <scope>NUCLEOTIDE SEQUENCE [LARGE SCALE GENOMIC DNA]</scope>
</reference>
<dbReference type="Pfam" id="PF00078">
    <property type="entry name" value="RVT_1"/>
    <property type="match status" value="1"/>
</dbReference>
<dbReference type="EMBL" id="KE124999">
    <property type="protein sequence ID" value="EPB73251.1"/>
    <property type="molecule type" value="Genomic_DNA"/>
</dbReference>
<keyword evidence="3" id="KW-1185">Reference proteome</keyword>
<dbReference type="PANTHER" id="PTHR47027:SF20">
    <property type="entry name" value="REVERSE TRANSCRIPTASE-LIKE PROTEIN WITH RNA-DIRECTED DNA POLYMERASE DOMAIN"/>
    <property type="match status" value="1"/>
</dbReference>
<dbReference type="PANTHER" id="PTHR47027">
    <property type="entry name" value="REVERSE TRANSCRIPTASE DOMAIN-CONTAINING PROTEIN"/>
    <property type="match status" value="1"/>
</dbReference>
<organism evidence="2 3">
    <name type="scientific">Ancylostoma ceylanicum</name>
    <dbReference type="NCBI Taxonomy" id="53326"/>
    <lineage>
        <taxon>Eukaryota</taxon>
        <taxon>Metazoa</taxon>
        <taxon>Ecdysozoa</taxon>
        <taxon>Nematoda</taxon>
        <taxon>Chromadorea</taxon>
        <taxon>Rhabditida</taxon>
        <taxon>Rhabditina</taxon>
        <taxon>Rhabditomorpha</taxon>
        <taxon>Strongyloidea</taxon>
        <taxon>Ancylostomatidae</taxon>
        <taxon>Ancylostomatinae</taxon>
        <taxon>Ancylostoma</taxon>
    </lineage>
</organism>
<protein>
    <recommendedName>
        <fullName evidence="1">Reverse transcriptase domain-containing protein</fullName>
    </recommendedName>
</protein>
<dbReference type="InterPro" id="IPR043502">
    <property type="entry name" value="DNA/RNA_pol_sf"/>
</dbReference>
<dbReference type="SUPFAM" id="SSF56672">
    <property type="entry name" value="DNA/RNA polymerases"/>
    <property type="match status" value="1"/>
</dbReference>
<evidence type="ECO:0000313" key="2">
    <source>
        <dbReference type="EMBL" id="EPB73251.1"/>
    </source>
</evidence>
<gene>
    <name evidence="2" type="ORF">ANCCEY_07676</name>
</gene>
<evidence type="ECO:0000313" key="3">
    <source>
        <dbReference type="Proteomes" id="UP000054495"/>
    </source>
</evidence>